<dbReference type="Gene3D" id="3.40.190.10">
    <property type="entry name" value="Periplasmic binding protein-like II"/>
    <property type="match status" value="1"/>
</dbReference>
<reference evidence="2" key="1">
    <citation type="submission" date="2020-06" db="EMBL/GenBank/DDBJ databases">
        <title>Legume-microbial interactions unlock mineral nutrients during tropical forest succession.</title>
        <authorList>
            <person name="Epihov D.Z."/>
        </authorList>
    </citation>
    <scope>NUCLEOTIDE SEQUENCE [LARGE SCALE GENOMIC DNA]</scope>
    <source>
        <strain evidence="2">Pan2503</strain>
    </source>
</reference>
<dbReference type="SUPFAM" id="SSF53850">
    <property type="entry name" value="Periplasmic binding protein-like II"/>
    <property type="match status" value="1"/>
</dbReference>
<sequence length="122" mass="13257">SGLSARYHLQFAGSPKVMDLGLIYRALVEHQVDVVAGNSTDGLIDALGLVALVDDLHYFPPYDAVPIVRESTLERFPQLRAALGDLGGKLSAGDLRKLNYVVDAQHQDAAAVVRKFRSERGL</sequence>
<evidence type="ECO:0000259" key="1">
    <source>
        <dbReference type="Pfam" id="PF04069"/>
    </source>
</evidence>
<dbReference type="GO" id="GO:0043190">
    <property type="term" value="C:ATP-binding cassette (ABC) transporter complex"/>
    <property type="evidence" value="ECO:0007669"/>
    <property type="project" value="InterPro"/>
</dbReference>
<dbReference type="GO" id="GO:0022857">
    <property type="term" value="F:transmembrane transporter activity"/>
    <property type="evidence" value="ECO:0007669"/>
    <property type="project" value="InterPro"/>
</dbReference>
<dbReference type="InterPro" id="IPR007210">
    <property type="entry name" value="ABC_Gly_betaine_transp_sub-bd"/>
</dbReference>
<protein>
    <submittedName>
        <fullName evidence="2">ABC transporter substrate-binding protein</fullName>
    </submittedName>
</protein>
<accession>A0A7V8NRK1</accession>
<name>A0A7V8NRK1_9BACT</name>
<evidence type="ECO:0000313" key="3">
    <source>
        <dbReference type="Proteomes" id="UP000567293"/>
    </source>
</evidence>
<dbReference type="AlphaFoldDB" id="A0A7V8NRK1"/>
<organism evidence="2 3">
    <name type="scientific">Candidatus Acidiferrum panamense</name>
    <dbReference type="NCBI Taxonomy" id="2741543"/>
    <lineage>
        <taxon>Bacteria</taxon>
        <taxon>Pseudomonadati</taxon>
        <taxon>Acidobacteriota</taxon>
        <taxon>Terriglobia</taxon>
        <taxon>Candidatus Acidiferrales</taxon>
        <taxon>Candidatus Acidiferrum</taxon>
    </lineage>
</organism>
<dbReference type="Proteomes" id="UP000567293">
    <property type="component" value="Unassembled WGS sequence"/>
</dbReference>
<proteinExistence type="predicted"/>
<feature type="domain" description="ABC-type glycine betaine transport system substrate-binding" evidence="1">
    <location>
        <begin position="6"/>
        <end position="117"/>
    </location>
</feature>
<comment type="caution">
    <text evidence="2">The sequence shown here is derived from an EMBL/GenBank/DDBJ whole genome shotgun (WGS) entry which is preliminary data.</text>
</comment>
<dbReference type="Pfam" id="PF04069">
    <property type="entry name" value="OpuAC"/>
    <property type="match status" value="1"/>
</dbReference>
<feature type="non-terminal residue" evidence="2">
    <location>
        <position position="1"/>
    </location>
</feature>
<gene>
    <name evidence="2" type="ORF">HRJ53_13895</name>
</gene>
<evidence type="ECO:0000313" key="2">
    <source>
        <dbReference type="EMBL" id="MBA0086076.1"/>
    </source>
</evidence>
<keyword evidence="3" id="KW-1185">Reference proteome</keyword>
<dbReference type="EMBL" id="JACDQQ010001346">
    <property type="protein sequence ID" value="MBA0086076.1"/>
    <property type="molecule type" value="Genomic_DNA"/>
</dbReference>